<dbReference type="InterPro" id="IPR039609">
    <property type="entry name" value="VQ_15/22"/>
</dbReference>
<feature type="region of interest" description="Disordered" evidence="1">
    <location>
        <begin position="84"/>
        <end position="121"/>
    </location>
</feature>
<sequence length="218" mass="22246">MDALSCLAPHAALLPCAAFTDADITRALHFSSSMPDTSSSPSSSSSAAFLADFCGGGAGGGFVVSAPPQTMPAITCESVLVADSARPSPAGPARRHQQQQLGLGPAVGRAGKRRSRASKRAPTTYISTDPANFRLMVQHVTGVQADPASLADGAAGILPTTTTTAPFDASSGLHMLDTFAAANPLLQAEQAAALQQQPCFPTLDSSWSAVMYDGSDLL</sequence>
<evidence type="ECO:0000256" key="1">
    <source>
        <dbReference type="SAM" id="MobiDB-lite"/>
    </source>
</evidence>
<dbReference type="EMBL" id="CM000144">
    <property type="protein sequence ID" value="EAZ41141.1"/>
    <property type="molecule type" value="Genomic_DNA"/>
</dbReference>
<evidence type="ECO:0000259" key="2">
    <source>
        <dbReference type="Pfam" id="PF05678"/>
    </source>
</evidence>
<reference evidence="3" key="1">
    <citation type="journal article" date="2005" name="PLoS Biol.">
        <title>The genomes of Oryza sativa: a history of duplications.</title>
        <authorList>
            <person name="Yu J."/>
            <person name="Wang J."/>
            <person name="Lin W."/>
            <person name="Li S."/>
            <person name="Li H."/>
            <person name="Zhou J."/>
            <person name="Ni P."/>
            <person name="Dong W."/>
            <person name="Hu S."/>
            <person name="Zeng C."/>
            <person name="Zhang J."/>
            <person name="Zhang Y."/>
            <person name="Li R."/>
            <person name="Xu Z."/>
            <person name="Li S."/>
            <person name="Li X."/>
            <person name="Zheng H."/>
            <person name="Cong L."/>
            <person name="Lin L."/>
            <person name="Yin J."/>
            <person name="Geng J."/>
            <person name="Li G."/>
            <person name="Shi J."/>
            <person name="Liu J."/>
            <person name="Lv H."/>
            <person name="Li J."/>
            <person name="Wang J."/>
            <person name="Deng Y."/>
            <person name="Ran L."/>
            <person name="Shi X."/>
            <person name="Wang X."/>
            <person name="Wu Q."/>
            <person name="Li C."/>
            <person name="Ren X."/>
            <person name="Wang J."/>
            <person name="Wang X."/>
            <person name="Li D."/>
            <person name="Liu D."/>
            <person name="Zhang X."/>
            <person name="Ji Z."/>
            <person name="Zhao W."/>
            <person name="Sun Y."/>
            <person name="Zhang Z."/>
            <person name="Bao J."/>
            <person name="Han Y."/>
            <person name="Dong L."/>
            <person name="Ji J."/>
            <person name="Chen P."/>
            <person name="Wu S."/>
            <person name="Liu J."/>
            <person name="Xiao Y."/>
            <person name="Bu D."/>
            <person name="Tan J."/>
            <person name="Yang L."/>
            <person name="Ye C."/>
            <person name="Zhang J."/>
            <person name="Xu J."/>
            <person name="Zhou Y."/>
            <person name="Yu Y."/>
            <person name="Zhang B."/>
            <person name="Zhuang S."/>
            <person name="Wei H."/>
            <person name="Liu B."/>
            <person name="Lei M."/>
            <person name="Yu H."/>
            <person name="Li Y."/>
            <person name="Xu H."/>
            <person name="Wei S."/>
            <person name="He X."/>
            <person name="Fang L."/>
            <person name="Zhang Z."/>
            <person name="Zhang Y."/>
            <person name="Huang X."/>
            <person name="Su Z."/>
            <person name="Tong W."/>
            <person name="Li J."/>
            <person name="Tong Z."/>
            <person name="Li S."/>
            <person name="Ye J."/>
            <person name="Wang L."/>
            <person name="Fang L."/>
            <person name="Lei T."/>
            <person name="Chen C."/>
            <person name="Chen H."/>
            <person name="Xu Z."/>
            <person name="Li H."/>
            <person name="Huang H."/>
            <person name="Zhang F."/>
            <person name="Xu H."/>
            <person name="Li N."/>
            <person name="Zhao C."/>
            <person name="Li S."/>
            <person name="Dong L."/>
            <person name="Huang Y."/>
            <person name="Li L."/>
            <person name="Xi Y."/>
            <person name="Qi Q."/>
            <person name="Li W."/>
            <person name="Zhang B."/>
            <person name="Hu W."/>
            <person name="Zhang Y."/>
            <person name="Tian X."/>
            <person name="Jiao Y."/>
            <person name="Liang X."/>
            <person name="Jin J."/>
            <person name="Gao L."/>
            <person name="Zheng W."/>
            <person name="Hao B."/>
            <person name="Liu S."/>
            <person name="Wang W."/>
            <person name="Yuan L."/>
            <person name="Cao M."/>
            <person name="McDermott J."/>
            <person name="Samudrala R."/>
            <person name="Wang J."/>
            <person name="Wong G.K."/>
            <person name="Yang H."/>
        </authorList>
    </citation>
    <scope>NUCLEOTIDE SEQUENCE [LARGE SCALE GENOMIC DNA]</scope>
</reference>
<evidence type="ECO:0000313" key="3">
    <source>
        <dbReference type="EMBL" id="EAZ41141.1"/>
    </source>
</evidence>
<reference evidence="3" key="2">
    <citation type="submission" date="2008-12" db="EMBL/GenBank/DDBJ databases">
        <title>Improved gene annotation of the rice (Oryza sativa) genomes.</title>
        <authorList>
            <person name="Wang J."/>
            <person name="Li R."/>
            <person name="Fan W."/>
            <person name="Huang Q."/>
            <person name="Zhang J."/>
            <person name="Zhou Y."/>
            <person name="Hu Y."/>
            <person name="Zi S."/>
            <person name="Li J."/>
            <person name="Ni P."/>
            <person name="Zheng H."/>
            <person name="Zhang Y."/>
            <person name="Zhao M."/>
            <person name="Hao Q."/>
            <person name="McDermott J."/>
            <person name="Samudrala R."/>
            <person name="Kristiansen K."/>
            <person name="Wong G.K.-S."/>
        </authorList>
    </citation>
    <scope>NUCLEOTIDE SEQUENCE</scope>
</reference>
<organism evidence="3">
    <name type="scientific">Oryza sativa subsp. japonica</name>
    <name type="common">Rice</name>
    <dbReference type="NCBI Taxonomy" id="39947"/>
    <lineage>
        <taxon>Eukaryota</taxon>
        <taxon>Viridiplantae</taxon>
        <taxon>Streptophyta</taxon>
        <taxon>Embryophyta</taxon>
        <taxon>Tracheophyta</taxon>
        <taxon>Spermatophyta</taxon>
        <taxon>Magnoliopsida</taxon>
        <taxon>Liliopsida</taxon>
        <taxon>Poales</taxon>
        <taxon>Poaceae</taxon>
        <taxon>BOP clade</taxon>
        <taxon>Oryzoideae</taxon>
        <taxon>Oryzeae</taxon>
        <taxon>Oryzinae</taxon>
        <taxon>Oryza</taxon>
        <taxon>Oryza sativa</taxon>
    </lineage>
</organism>
<proteinExistence type="predicted"/>
<dbReference type="PANTHER" id="PTHR33179:SF78">
    <property type="entry name" value="OS07G0686600 PROTEIN"/>
    <property type="match status" value="1"/>
</dbReference>
<feature type="domain" description="VQ" evidence="2">
    <location>
        <begin position="120"/>
        <end position="147"/>
    </location>
</feature>
<dbReference type="AlphaFoldDB" id="A3BNK2"/>
<feature type="compositionally biased region" description="Basic residues" evidence="1">
    <location>
        <begin position="110"/>
        <end position="119"/>
    </location>
</feature>
<gene>
    <name evidence="3" type="ORF">OsJ_25636</name>
</gene>
<protein>
    <recommendedName>
        <fullName evidence="2">VQ domain-containing protein</fullName>
    </recommendedName>
</protein>
<name>A3BNK2_ORYSJ</name>
<dbReference type="Pfam" id="PF05678">
    <property type="entry name" value="VQ"/>
    <property type="match status" value="1"/>
</dbReference>
<dbReference type="PANTHER" id="PTHR33179">
    <property type="entry name" value="VQ MOTIF-CONTAINING PROTEIN"/>
    <property type="match status" value="1"/>
</dbReference>
<dbReference type="InterPro" id="IPR008889">
    <property type="entry name" value="VQ"/>
</dbReference>
<dbReference type="Proteomes" id="UP000007752">
    <property type="component" value="Chromosome 7"/>
</dbReference>
<accession>A3BNK2</accession>